<dbReference type="PROSITE" id="PS51257">
    <property type="entry name" value="PROKAR_LIPOPROTEIN"/>
    <property type="match status" value="1"/>
</dbReference>
<dbReference type="Proteomes" id="UP000185783">
    <property type="component" value="Unassembled WGS sequence"/>
</dbReference>
<organism evidence="1 2">
    <name type="scientific">Pseudovibrio exalbescens</name>
    <dbReference type="NCBI Taxonomy" id="197461"/>
    <lineage>
        <taxon>Bacteria</taxon>
        <taxon>Pseudomonadati</taxon>
        <taxon>Pseudomonadota</taxon>
        <taxon>Alphaproteobacteria</taxon>
        <taxon>Hyphomicrobiales</taxon>
        <taxon>Stappiaceae</taxon>
        <taxon>Pseudovibrio</taxon>
    </lineage>
</organism>
<keyword evidence="2" id="KW-1185">Reference proteome</keyword>
<evidence type="ECO:0000313" key="1">
    <source>
        <dbReference type="EMBL" id="OKL42505.1"/>
    </source>
</evidence>
<evidence type="ECO:0008006" key="3">
    <source>
        <dbReference type="Google" id="ProtNLM"/>
    </source>
</evidence>
<dbReference type="AlphaFoldDB" id="A0A1U7JCS1"/>
<reference evidence="1 2" key="1">
    <citation type="submission" date="2016-03" db="EMBL/GenBank/DDBJ databases">
        <title>Genome sequence of Nesiotobacter sp. nov., a moderately halophilic alphaproteobacterium isolated from the Yellow Sea, China.</title>
        <authorList>
            <person name="Zhang G."/>
            <person name="Zhang R."/>
        </authorList>
    </citation>
    <scope>NUCLEOTIDE SEQUENCE [LARGE SCALE GENOMIC DNA]</scope>
    <source>
        <strain evidence="1 2">WB1-6</strain>
    </source>
</reference>
<dbReference type="EMBL" id="LVVZ01000041">
    <property type="protein sequence ID" value="OKL42505.1"/>
    <property type="molecule type" value="Genomic_DNA"/>
</dbReference>
<dbReference type="STRING" id="197461.A3843_17720"/>
<protein>
    <recommendedName>
        <fullName evidence="3">Lipoprotein</fullName>
    </recommendedName>
</protein>
<evidence type="ECO:0000313" key="2">
    <source>
        <dbReference type="Proteomes" id="UP000185783"/>
    </source>
</evidence>
<accession>A0A1U7JCS1</accession>
<gene>
    <name evidence="1" type="ORF">A3843_17720</name>
</gene>
<name>A0A1U7JCS1_9HYPH</name>
<comment type="caution">
    <text evidence="1">The sequence shown here is derived from an EMBL/GenBank/DDBJ whole genome shotgun (WGS) entry which is preliminary data.</text>
</comment>
<proteinExistence type="predicted"/>
<sequence>MVERAFTVDFLSTVKTVSLVAVLGLGLTACGMMGGGDELETTAQAPTQKNENVPDVDFSVFNVSSFCPRLEPLNGTTIIRSYQRGKQDDPKGLRYQATLVKWARTCSDAQAQASMKLGLAGRVTPGPAWKGGEVILPIRVAIVTTDEDEKTVYSNLFKVPVTLGEGSPSEGWALVEEGITLPDEPGYKVIFGFDER</sequence>